<gene>
    <name evidence="5" type="ORF">I592_02679</name>
    <name evidence="4" type="ORF">UKC_01288</name>
</gene>
<accession>R2XQD3</accession>
<dbReference type="AlphaFoldDB" id="R2XQD3"/>
<dbReference type="Proteomes" id="UP000013750">
    <property type="component" value="Unassembled WGS sequence"/>
</dbReference>
<evidence type="ECO:0000313" key="6">
    <source>
        <dbReference type="Proteomes" id="UP000013750"/>
    </source>
</evidence>
<dbReference type="InterPro" id="IPR016181">
    <property type="entry name" value="Acyl_CoA_acyltransferase"/>
</dbReference>
<proteinExistence type="predicted"/>
<evidence type="ECO:0000256" key="1">
    <source>
        <dbReference type="ARBA" id="ARBA00022679"/>
    </source>
</evidence>
<dbReference type="PANTHER" id="PTHR43420">
    <property type="entry name" value="ACETYLTRANSFERASE"/>
    <property type="match status" value="1"/>
</dbReference>
<evidence type="ECO:0000259" key="3">
    <source>
        <dbReference type="PROSITE" id="PS51186"/>
    </source>
</evidence>
<dbReference type="RefSeq" id="WP_010779707.1">
    <property type="nucleotide sequence ID" value="NZ_ASWH01000001.1"/>
</dbReference>
<dbReference type="EMBL" id="AJDQ01000006">
    <property type="protein sequence ID" value="EOI57074.1"/>
    <property type="molecule type" value="Genomic_DNA"/>
</dbReference>
<evidence type="ECO:0000313" key="7">
    <source>
        <dbReference type="Proteomes" id="UP000014160"/>
    </source>
</evidence>
<dbReference type="Pfam" id="PF00583">
    <property type="entry name" value="Acetyltransf_1"/>
    <property type="match status" value="1"/>
</dbReference>
<dbReference type="CDD" id="cd04301">
    <property type="entry name" value="NAT_SF"/>
    <property type="match status" value="1"/>
</dbReference>
<sequence>MRNILSFTLPEQPTEPSLCALPEGYHFAPLDSKEKRLAKLLYDSFKDSLDDQGESLEEWETEVASTMTGKYGEILPSLSFNLFHGETLIGTLITSLFRGIPLILYVAIHPTQQGNGLAKQLIQQAKEELKKSKQHQELFLVVAAKNIPAYRLYKTIGFVERGTNWDDIL</sequence>
<feature type="domain" description="N-acetyltransferase" evidence="3">
    <location>
        <begin position="25"/>
        <end position="169"/>
    </location>
</feature>
<name>R2XQD3_9ENTE</name>
<dbReference type="EMBL" id="ASWH01000001">
    <property type="protein sequence ID" value="EOW83352.1"/>
    <property type="molecule type" value="Genomic_DNA"/>
</dbReference>
<dbReference type="HOGENOM" id="CLU_1600173_0_0_9"/>
<dbReference type="InterPro" id="IPR050680">
    <property type="entry name" value="YpeA/RimI_acetyltransf"/>
</dbReference>
<dbReference type="GO" id="GO:0016747">
    <property type="term" value="F:acyltransferase activity, transferring groups other than amino-acyl groups"/>
    <property type="evidence" value="ECO:0007669"/>
    <property type="project" value="InterPro"/>
</dbReference>
<dbReference type="eggNOG" id="ENOG5030JJ2">
    <property type="taxonomic scope" value="Bacteria"/>
</dbReference>
<dbReference type="SUPFAM" id="SSF55729">
    <property type="entry name" value="Acyl-CoA N-acyltransferases (Nat)"/>
    <property type="match status" value="1"/>
</dbReference>
<evidence type="ECO:0000313" key="4">
    <source>
        <dbReference type="EMBL" id="EOI57074.1"/>
    </source>
</evidence>
<dbReference type="InterPro" id="IPR000182">
    <property type="entry name" value="GNAT_dom"/>
</dbReference>
<comment type="caution">
    <text evidence="4">The sequence shown here is derived from an EMBL/GenBank/DDBJ whole genome shotgun (WGS) entry which is preliminary data.</text>
</comment>
<reference evidence="4 6" key="1">
    <citation type="submission" date="2013-02" db="EMBL/GenBank/DDBJ databases">
        <title>The Genome Sequence of Enterococcus gilvus ATCC BAA-350.</title>
        <authorList>
            <consortium name="The Broad Institute Genome Sequencing Platform"/>
            <consortium name="The Broad Institute Genome Sequencing Center for Infectious Disease"/>
            <person name="Earl A.M."/>
            <person name="Gilmore M.S."/>
            <person name="Lebreton F."/>
            <person name="Walker B."/>
            <person name="Young S.K."/>
            <person name="Zeng Q."/>
            <person name="Gargeya S."/>
            <person name="Fitzgerald M."/>
            <person name="Haas B."/>
            <person name="Abouelleil A."/>
            <person name="Alvarado L."/>
            <person name="Arachchi H.M."/>
            <person name="Berlin A.M."/>
            <person name="Chapman S.B."/>
            <person name="Dewar J."/>
            <person name="Goldberg J."/>
            <person name="Griggs A."/>
            <person name="Gujja S."/>
            <person name="Hansen M."/>
            <person name="Howarth C."/>
            <person name="Imamovic A."/>
            <person name="Larimer J."/>
            <person name="McCowan C."/>
            <person name="Murphy C."/>
            <person name="Neiman D."/>
            <person name="Pearson M."/>
            <person name="Priest M."/>
            <person name="Roberts A."/>
            <person name="Saif S."/>
            <person name="Shea T."/>
            <person name="Sisk P."/>
            <person name="Sykes S."/>
            <person name="Wortman J."/>
            <person name="Nusbaum C."/>
            <person name="Birren B."/>
        </authorList>
    </citation>
    <scope>NUCLEOTIDE SEQUENCE [LARGE SCALE GENOMIC DNA]</scope>
    <source>
        <strain evidence="4 6">ATCC BAA-350</strain>
    </source>
</reference>
<dbReference type="PANTHER" id="PTHR43420:SF12">
    <property type="entry name" value="N-ACETYLTRANSFERASE DOMAIN-CONTAINING PROTEIN"/>
    <property type="match status" value="1"/>
</dbReference>
<reference evidence="5 7" key="2">
    <citation type="submission" date="2013-03" db="EMBL/GenBank/DDBJ databases">
        <title>The Genome Sequence of Enterococcus gilvus ATCC BAA-350 (PacBio/Illumina hybrid assembly).</title>
        <authorList>
            <consortium name="The Broad Institute Genomics Platform"/>
            <consortium name="The Broad Institute Genome Sequencing Center for Infectious Disease"/>
            <person name="Earl A."/>
            <person name="Russ C."/>
            <person name="Gilmore M."/>
            <person name="Surin D."/>
            <person name="Walker B."/>
            <person name="Young S."/>
            <person name="Zeng Q."/>
            <person name="Gargeya S."/>
            <person name="Fitzgerald M."/>
            <person name="Haas B."/>
            <person name="Abouelleil A."/>
            <person name="Allen A.W."/>
            <person name="Alvarado L."/>
            <person name="Arachchi H.M."/>
            <person name="Berlin A.M."/>
            <person name="Chapman S.B."/>
            <person name="Gainer-Dewar J."/>
            <person name="Goldberg J."/>
            <person name="Griggs A."/>
            <person name="Gujja S."/>
            <person name="Hansen M."/>
            <person name="Howarth C."/>
            <person name="Imamovic A."/>
            <person name="Ireland A."/>
            <person name="Larimer J."/>
            <person name="McCowan C."/>
            <person name="Murphy C."/>
            <person name="Pearson M."/>
            <person name="Poon T.W."/>
            <person name="Priest M."/>
            <person name="Roberts A."/>
            <person name="Saif S."/>
            <person name="Shea T."/>
            <person name="Sisk P."/>
            <person name="Sykes S."/>
            <person name="Wortman J."/>
            <person name="Nusbaum C."/>
            <person name="Birren B."/>
        </authorList>
    </citation>
    <scope>NUCLEOTIDE SEQUENCE [LARGE SCALE GENOMIC DNA]</scope>
    <source>
        <strain evidence="5 7">ATCC BAA-350</strain>
    </source>
</reference>
<protein>
    <recommendedName>
        <fullName evidence="3">N-acetyltransferase domain-containing protein</fullName>
    </recommendedName>
</protein>
<dbReference type="PATRIC" id="fig|1158614.3.peg.1298"/>
<dbReference type="Proteomes" id="UP000014160">
    <property type="component" value="Unassembled WGS sequence"/>
</dbReference>
<evidence type="ECO:0000256" key="2">
    <source>
        <dbReference type="ARBA" id="ARBA00023315"/>
    </source>
</evidence>
<evidence type="ECO:0000313" key="5">
    <source>
        <dbReference type="EMBL" id="EOW83352.1"/>
    </source>
</evidence>
<keyword evidence="2" id="KW-0012">Acyltransferase</keyword>
<organism evidence="4 6">
    <name type="scientific">Enterococcus gilvus ATCC BAA-350</name>
    <dbReference type="NCBI Taxonomy" id="1158614"/>
    <lineage>
        <taxon>Bacteria</taxon>
        <taxon>Bacillati</taxon>
        <taxon>Bacillota</taxon>
        <taxon>Bacilli</taxon>
        <taxon>Lactobacillales</taxon>
        <taxon>Enterococcaceae</taxon>
        <taxon>Enterococcus</taxon>
    </lineage>
</organism>
<dbReference type="PROSITE" id="PS51186">
    <property type="entry name" value="GNAT"/>
    <property type="match status" value="1"/>
</dbReference>
<keyword evidence="1" id="KW-0808">Transferase</keyword>
<dbReference type="OrthoDB" id="2183108at2"/>
<dbReference type="Gene3D" id="3.40.630.30">
    <property type="match status" value="1"/>
</dbReference>
<keyword evidence="7" id="KW-1185">Reference proteome</keyword>